<keyword evidence="1" id="KW-0812">Transmembrane</keyword>
<reference evidence="2" key="2">
    <citation type="journal article" date="2015" name="Fish Shellfish Immunol.">
        <title>Early steps in the European eel (Anguilla anguilla)-Vibrio vulnificus interaction in the gills: Role of the RtxA13 toxin.</title>
        <authorList>
            <person name="Callol A."/>
            <person name="Pajuelo D."/>
            <person name="Ebbesson L."/>
            <person name="Teles M."/>
            <person name="MacKenzie S."/>
            <person name="Amaro C."/>
        </authorList>
    </citation>
    <scope>NUCLEOTIDE SEQUENCE</scope>
</reference>
<feature type="transmembrane region" description="Helical" evidence="1">
    <location>
        <begin position="6"/>
        <end position="26"/>
    </location>
</feature>
<dbReference type="EMBL" id="GBXM01008293">
    <property type="protein sequence ID" value="JAI00285.1"/>
    <property type="molecule type" value="Transcribed_RNA"/>
</dbReference>
<evidence type="ECO:0000256" key="1">
    <source>
        <dbReference type="SAM" id="Phobius"/>
    </source>
</evidence>
<name>A0A0E9XCC8_ANGAN</name>
<keyword evidence="1" id="KW-1133">Transmembrane helix</keyword>
<protein>
    <submittedName>
        <fullName evidence="2">Uncharacterized protein</fullName>
    </submittedName>
</protein>
<dbReference type="AlphaFoldDB" id="A0A0E9XCC8"/>
<accession>A0A0E9XCC8</accession>
<evidence type="ECO:0000313" key="2">
    <source>
        <dbReference type="EMBL" id="JAI00285.1"/>
    </source>
</evidence>
<keyword evidence="1" id="KW-0472">Membrane</keyword>
<sequence length="33" mass="4008">MKYHLYQVEIVFIPMLAFCVLNKLFFSKILRCV</sequence>
<reference evidence="2" key="1">
    <citation type="submission" date="2014-11" db="EMBL/GenBank/DDBJ databases">
        <authorList>
            <person name="Amaro Gonzalez C."/>
        </authorList>
    </citation>
    <scope>NUCLEOTIDE SEQUENCE</scope>
</reference>
<organism evidence="2">
    <name type="scientific">Anguilla anguilla</name>
    <name type="common">European freshwater eel</name>
    <name type="synonym">Muraena anguilla</name>
    <dbReference type="NCBI Taxonomy" id="7936"/>
    <lineage>
        <taxon>Eukaryota</taxon>
        <taxon>Metazoa</taxon>
        <taxon>Chordata</taxon>
        <taxon>Craniata</taxon>
        <taxon>Vertebrata</taxon>
        <taxon>Euteleostomi</taxon>
        <taxon>Actinopterygii</taxon>
        <taxon>Neopterygii</taxon>
        <taxon>Teleostei</taxon>
        <taxon>Anguilliformes</taxon>
        <taxon>Anguillidae</taxon>
        <taxon>Anguilla</taxon>
    </lineage>
</organism>
<proteinExistence type="predicted"/>